<protein>
    <submittedName>
        <fullName evidence="1">Uncharacterized protein</fullName>
    </submittedName>
</protein>
<sequence length="156" mass="17670">MWLFVQRSGLGHHIGSGRLCDHENTHPYACCKDVGGHHLKKEQIDRVATVMATIFVSGLTEQCQKLTPAADPRTRHQSWQYGSFTTPPNAARSMQSIAARETVPHWQRFDDNDTQYLTLRYEAIKSGKSHMELMRRTVAAQDWPIHITAMIATSPV</sequence>
<reference evidence="1 2" key="1">
    <citation type="journal article" date="2012" name="PLoS Pathog.">
        <title>Diverse lifestyles and strategies of plant pathogenesis encoded in the genomes of eighteen Dothideomycetes fungi.</title>
        <authorList>
            <person name="Ohm R.A."/>
            <person name="Feau N."/>
            <person name="Henrissat B."/>
            <person name="Schoch C.L."/>
            <person name="Horwitz B.A."/>
            <person name="Barry K.W."/>
            <person name="Condon B.J."/>
            <person name="Copeland A.C."/>
            <person name="Dhillon B."/>
            <person name="Glaser F."/>
            <person name="Hesse C.N."/>
            <person name="Kosti I."/>
            <person name="LaButti K."/>
            <person name="Lindquist E.A."/>
            <person name="Lucas S."/>
            <person name="Salamov A.A."/>
            <person name="Bradshaw R.E."/>
            <person name="Ciuffetti L."/>
            <person name="Hamelin R.C."/>
            <person name="Kema G.H.J."/>
            <person name="Lawrence C."/>
            <person name="Scott J.A."/>
            <person name="Spatafora J.W."/>
            <person name="Turgeon B.G."/>
            <person name="de Wit P.J.G.M."/>
            <person name="Zhong S."/>
            <person name="Goodwin S.B."/>
            <person name="Grigoriev I.V."/>
        </authorList>
    </citation>
    <scope>NUCLEOTIDE SEQUENCE [LARGE SCALE GENOMIC DNA]</scope>
    <source>
        <strain evidence="1 2">SO2202</strain>
    </source>
</reference>
<organism evidence="1 2">
    <name type="scientific">Sphaerulina musiva (strain SO2202)</name>
    <name type="common">Poplar stem canker fungus</name>
    <name type="synonym">Septoria musiva</name>
    <dbReference type="NCBI Taxonomy" id="692275"/>
    <lineage>
        <taxon>Eukaryota</taxon>
        <taxon>Fungi</taxon>
        <taxon>Dikarya</taxon>
        <taxon>Ascomycota</taxon>
        <taxon>Pezizomycotina</taxon>
        <taxon>Dothideomycetes</taxon>
        <taxon>Dothideomycetidae</taxon>
        <taxon>Mycosphaerellales</taxon>
        <taxon>Mycosphaerellaceae</taxon>
        <taxon>Sphaerulina</taxon>
    </lineage>
</organism>
<dbReference type="HOGENOM" id="CLU_1687794_0_0_1"/>
<gene>
    <name evidence="1" type="ORF">SEPMUDRAFT_105417</name>
</gene>
<keyword evidence="2" id="KW-1185">Reference proteome</keyword>
<dbReference type="AlphaFoldDB" id="M3DAJ1"/>
<accession>M3DAJ1</accession>
<dbReference type="Proteomes" id="UP000016931">
    <property type="component" value="Unassembled WGS sequence"/>
</dbReference>
<evidence type="ECO:0000313" key="1">
    <source>
        <dbReference type="EMBL" id="EMF15115.1"/>
    </source>
</evidence>
<name>M3DAJ1_SPHMS</name>
<proteinExistence type="predicted"/>
<dbReference type="GeneID" id="27897714"/>
<dbReference type="RefSeq" id="XP_016763236.1">
    <property type="nucleotide sequence ID" value="XM_016900577.1"/>
</dbReference>
<evidence type="ECO:0000313" key="2">
    <source>
        <dbReference type="Proteomes" id="UP000016931"/>
    </source>
</evidence>
<dbReference type="EMBL" id="KB456261">
    <property type="protein sequence ID" value="EMF15115.1"/>
    <property type="molecule type" value="Genomic_DNA"/>
</dbReference>